<feature type="signal peptide" evidence="2">
    <location>
        <begin position="1"/>
        <end position="24"/>
    </location>
</feature>
<feature type="compositionally biased region" description="Basic and acidic residues" evidence="1">
    <location>
        <begin position="51"/>
        <end position="77"/>
    </location>
</feature>
<evidence type="ECO:0000256" key="1">
    <source>
        <dbReference type="SAM" id="MobiDB-lite"/>
    </source>
</evidence>
<comment type="caution">
    <text evidence="3">The sequence shown here is derived from an EMBL/GenBank/DDBJ whole genome shotgun (WGS) entry which is preliminary data.</text>
</comment>
<evidence type="ECO:0000313" key="4">
    <source>
        <dbReference type="Proteomes" id="UP001252875"/>
    </source>
</evidence>
<dbReference type="RefSeq" id="WP_311823396.1">
    <property type="nucleotide sequence ID" value="NZ_JARPYF010000015.1"/>
</dbReference>
<evidence type="ECO:0000256" key="2">
    <source>
        <dbReference type="SAM" id="SignalP"/>
    </source>
</evidence>
<feature type="region of interest" description="Disordered" evidence="1">
    <location>
        <begin position="42"/>
        <end position="90"/>
    </location>
</feature>
<sequence>MKRNKVILTLLFLCLLTFTSYSLAKYTDKKIYVISVTDSKFNSMPPPSGARKSELTKPKEPVEKETITTESSEKQIEEAESQTEQMEPQPEIIFEANYDGKTHELPLEKEGIYAIQLYSGESLGTDVTELADMPSYAAVYLENPAELQVQLGDAGTIKDQNEETVDKDADEQDSDLEKAKLGESSTITKIGETAPILKTSEEKVELNADMVTKISPNSQLHTLLQPYQGKAERNYTGKIVVTYLGPSEVLDKVKELNKQE</sequence>
<keyword evidence="2" id="KW-0732">Signal</keyword>
<name>A0ABU3F6Y7_9ENTE</name>
<feature type="chain" id="PRO_5045882580" evidence="2">
    <location>
        <begin position="25"/>
        <end position="260"/>
    </location>
</feature>
<keyword evidence="4" id="KW-1185">Reference proteome</keyword>
<accession>A0ABU3F6Y7</accession>
<gene>
    <name evidence="3" type="ORF">P7D85_19320</name>
</gene>
<dbReference type="Proteomes" id="UP001252875">
    <property type="component" value="Unassembled WGS sequence"/>
</dbReference>
<organism evidence="3 4">
    <name type="scientific">Enterococcus hulanensis</name>
    <dbReference type="NCBI Taxonomy" id="2559929"/>
    <lineage>
        <taxon>Bacteria</taxon>
        <taxon>Bacillati</taxon>
        <taxon>Bacillota</taxon>
        <taxon>Bacilli</taxon>
        <taxon>Lactobacillales</taxon>
        <taxon>Enterococcaceae</taxon>
        <taxon>Enterococcus</taxon>
    </lineage>
</organism>
<reference evidence="3 4" key="1">
    <citation type="submission" date="2023-03" db="EMBL/GenBank/DDBJ databases">
        <authorList>
            <person name="Shen W."/>
            <person name="Cai J."/>
        </authorList>
    </citation>
    <scope>NUCLEOTIDE SEQUENCE [LARGE SCALE GENOMIC DNA]</scope>
    <source>
        <strain evidence="3 4">D6-4</strain>
    </source>
</reference>
<protein>
    <submittedName>
        <fullName evidence="3">Uncharacterized protein</fullName>
    </submittedName>
</protein>
<dbReference type="EMBL" id="JARPYI010000014">
    <property type="protein sequence ID" value="MDT2601936.1"/>
    <property type="molecule type" value="Genomic_DNA"/>
</dbReference>
<proteinExistence type="predicted"/>
<evidence type="ECO:0000313" key="3">
    <source>
        <dbReference type="EMBL" id="MDT2601936.1"/>
    </source>
</evidence>